<accession>A0A9D1TG56</accession>
<dbReference type="Gene3D" id="2.30.40.10">
    <property type="entry name" value="Urease, subunit C, domain 1"/>
    <property type="match status" value="1"/>
</dbReference>
<dbReference type="InterPro" id="IPR032466">
    <property type="entry name" value="Metal_Hydrolase"/>
</dbReference>
<comment type="caution">
    <text evidence="6">The sequence shown here is derived from an EMBL/GenBank/DDBJ whole genome shotgun (WGS) entry which is preliminary data.</text>
</comment>
<feature type="domain" description="Amidohydrolase-related" evidence="5">
    <location>
        <begin position="58"/>
        <end position="421"/>
    </location>
</feature>
<dbReference type="InterPro" id="IPR006680">
    <property type="entry name" value="Amidohydro-rel"/>
</dbReference>
<dbReference type="GO" id="GO:0046098">
    <property type="term" value="P:guanine metabolic process"/>
    <property type="evidence" value="ECO:0007669"/>
    <property type="project" value="TreeGrafter"/>
</dbReference>
<dbReference type="EMBL" id="DXIQ01000072">
    <property type="protein sequence ID" value="HIV39569.1"/>
    <property type="molecule type" value="Genomic_DNA"/>
</dbReference>
<dbReference type="SUPFAM" id="SSF51338">
    <property type="entry name" value="Composite domain of metallo-dependent hydrolases"/>
    <property type="match status" value="1"/>
</dbReference>
<dbReference type="PANTHER" id="PTHR11271:SF6">
    <property type="entry name" value="GUANINE DEAMINASE"/>
    <property type="match status" value="1"/>
</dbReference>
<dbReference type="SUPFAM" id="SSF51556">
    <property type="entry name" value="Metallo-dependent hydrolases"/>
    <property type="match status" value="1"/>
</dbReference>
<reference evidence="6" key="1">
    <citation type="journal article" date="2021" name="PeerJ">
        <title>Extensive microbial diversity within the chicken gut microbiome revealed by metagenomics and culture.</title>
        <authorList>
            <person name="Gilroy R."/>
            <person name="Ravi A."/>
            <person name="Getino M."/>
            <person name="Pursley I."/>
            <person name="Horton D.L."/>
            <person name="Alikhan N.F."/>
            <person name="Baker D."/>
            <person name="Gharbi K."/>
            <person name="Hall N."/>
            <person name="Watson M."/>
            <person name="Adriaenssens E.M."/>
            <person name="Foster-Nyarko E."/>
            <person name="Jarju S."/>
            <person name="Secka A."/>
            <person name="Antonio M."/>
            <person name="Oren A."/>
            <person name="Chaudhuri R.R."/>
            <person name="La Ragione R."/>
            <person name="Hildebrand F."/>
            <person name="Pallen M.J."/>
        </authorList>
    </citation>
    <scope>NUCLEOTIDE SEQUENCE</scope>
    <source>
        <strain evidence="6">CHK195-9823</strain>
    </source>
</reference>
<dbReference type="Proteomes" id="UP000886814">
    <property type="component" value="Unassembled WGS sequence"/>
</dbReference>
<evidence type="ECO:0000313" key="7">
    <source>
        <dbReference type="Proteomes" id="UP000886814"/>
    </source>
</evidence>
<evidence type="ECO:0000256" key="1">
    <source>
        <dbReference type="ARBA" id="ARBA00001947"/>
    </source>
</evidence>
<sequence length="429" mass="48641">MERFAIRGHICYSEDQKKIRTVDRGYVVCEEGKSRGVFETLPEEWRGIPCRDYGDKLIIPGLVDLHVHAPQYTFRGLGMDRELIDWLNTHTFPEEEKYKDTAYAKKAYNIFIEDLLHSATTRACVFATCHKEATLWLMKKMEEAGLAGYVGKVNMDRNSSQGLQEESAQKSAQDTEAWILAVAGLTNVRPILTPRFIPTCSDELMEKLSELQKKYRLPAQSHLSENLSEIEWVRQLCPQASCYGDAYRLHGLFGGECPTIMAHCVYSDEEETRMMKEQGVFIAHCPESNVNLASGIAPARRFLDQGLKMGLGTDVAAGTSLSMFRAMAMAVQCSKLRWRIQDESLAPLTVEEVFYLATKGGGEFFGRVGSLEPGYEFDVVVIDDTMLRHARKLSAKERLERLIYLGEDRHIQAKYIKGKQVLPIEKNCR</sequence>
<organism evidence="6 7">
    <name type="scientific">Candidatus Blautia stercorigallinarum</name>
    <dbReference type="NCBI Taxonomy" id="2838501"/>
    <lineage>
        <taxon>Bacteria</taxon>
        <taxon>Bacillati</taxon>
        <taxon>Bacillota</taxon>
        <taxon>Clostridia</taxon>
        <taxon>Lachnospirales</taxon>
        <taxon>Lachnospiraceae</taxon>
        <taxon>Blautia</taxon>
    </lineage>
</organism>
<comment type="cofactor">
    <cofactor evidence="1">
        <name>Zn(2+)</name>
        <dbReference type="ChEBI" id="CHEBI:29105"/>
    </cofactor>
</comment>
<dbReference type="GO" id="GO:0008892">
    <property type="term" value="F:guanine deaminase activity"/>
    <property type="evidence" value="ECO:0007669"/>
    <property type="project" value="TreeGrafter"/>
</dbReference>
<dbReference type="AlphaFoldDB" id="A0A9D1TG56"/>
<keyword evidence="2" id="KW-0479">Metal-binding</keyword>
<evidence type="ECO:0000259" key="5">
    <source>
        <dbReference type="Pfam" id="PF01979"/>
    </source>
</evidence>
<keyword evidence="4" id="KW-0862">Zinc</keyword>
<evidence type="ECO:0000256" key="2">
    <source>
        <dbReference type="ARBA" id="ARBA00022723"/>
    </source>
</evidence>
<dbReference type="GO" id="GO:0005829">
    <property type="term" value="C:cytosol"/>
    <property type="evidence" value="ECO:0007669"/>
    <property type="project" value="TreeGrafter"/>
</dbReference>
<protein>
    <submittedName>
        <fullName evidence="6">Amidohydrolase family protein</fullName>
    </submittedName>
</protein>
<gene>
    <name evidence="6" type="ORF">H9747_11355</name>
</gene>
<reference evidence="6" key="2">
    <citation type="submission" date="2021-04" db="EMBL/GenBank/DDBJ databases">
        <authorList>
            <person name="Gilroy R."/>
        </authorList>
    </citation>
    <scope>NUCLEOTIDE SEQUENCE</scope>
    <source>
        <strain evidence="6">CHK195-9823</strain>
    </source>
</reference>
<evidence type="ECO:0000313" key="6">
    <source>
        <dbReference type="EMBL" id="HIV39569.1"/>
    </source>
</evidence>
<dbReference type="Gene3D" id="3.20.20.140">
    <property type="entry name" value="Metal-dependent hydrolases"/>
    <property type="match status" value="1"/>
</dbReference>
<dbReference type="GO" id="GO:0008270">
    <property type="term" value="F:zinc ion binding"/>
    <property type="evidence" value="ECO:0007669"/>
    <property type="project" value="TreeGrafter"/>
</dbReference>
<proteinExistence type="predicted"/>
<evidence type="ECO:0000256" key="3">
    <source>
        <dbReference type="ARBA" id="ARBA00022801"/>
    </source>
</evidence>
<dbReference type="PANTHER" id="PTHR11271">
    <property type="entry name" value="GUANINE DEAMINASE"/>
    <property type="match status" value="1"/>
</dbReference>
<dbReference type="Pfam" id="PF01979">
    <property type="entry name" value="Amidohydro_1"/>
    <property type="match status" value="1"/>
</dbReference>
<name>A0A9D1TG56_9FIRM</name>
<dbReference type="InterPro" id="IPR051607">
    <property type="entry name" value="Metallo-dep_hydrolases"/>
</dbReference>
<evidence type="ECO:0000256" key="4">
    <source>
        <dbReference type="ARBA" id="ARBA00022833"/>
    </source>
</evidence>
<keyword evidence="3" id="KW-0378">Hydrolase</keyword>
<dbReference type="InterPro" id="IPR011059">
    <property type="entry name" value="Metal-dep_hydrolase_composite"/>
</dbReference>